<dbReference type="InterPro" id="IPR011006">
    <property type="entry name" value="CheY-like_superfamily"/>
</dbReference>
<protein>
    <submittedName>
        <fullName evidence="6">Transcriptional regulator</fullName>
    </submittedName>
</protein>
<dbReference type="EMBL" id="BNAV01000005">
    <property type="protein sequence ID" value="GHF63744.1"/>
    <property type="molecule type" value="Genomic_DNA"/>
</dbReference>
<keyword evidence="4" id="KW-0804">Transcription</keyword>
<evidence type="ECO:0000313" key="6">
    <source>
        <dbReference type="EMBL" id="GHF63744.1"/>
    </source>
</evidence>
<evidence type="ECO:0000256" key="1">
    <source>
        <dbReference type="ARBA" id="ARBA00022679"/>
    </source>
</evidence>
<proteinExistence type="predicted"/>
<dbReference type="Pfam" id="PF13185">
    <property type="entry name" value="GAF_2"/>
    <property type="match status" value="1"/>
</dbReference>
<sequence>MSVPDTRVTRAFVELADTLVADFDLIDFLHGLALRCVELLGVDAAGLLLANTHGVLNVVGASGEQARLLELLQLQNQEGAAIDCYRQGRPIQCPDLRSAAQWPVFAPAAREAGFAAVAAVPMRLRENIVGAVNLFAEAAGEFGEDRLGVGQALADIATIGILHERTLRQHEVLVEQLQTALTSRITIEQAKGVLAERLGIGVEQAFVVLRLYARSHRRRLVDVATTVVERQPEGDDVVASYRG</sequence>
<reference evidence="6" key="2">
    <citation type="submission" date="2020-09" db="EMBL/GenBank/DDBJ databases">
        <authorList>
            <person name="Sun Q."/>
            <person name="Zhou Y."/>
        </authorList>
    </citation>
    <scope>NUCLEOTIDE SEQUENCE</scope>
    <source>
        <strain evidence="6">CGMCC 4.7679</strain>
    </source>
</reference>
<dbReference type="Gene3D" id="3.30.450.40">
    <property type="match status" value="1"/>
</dbReference>
<keyword evidence="1" id="KW-0808">Transferase</keyword>
<dbReference type="SUPFAM" id="SSF52172">
    <property type="entry name" value="CheY-like"/>
    <property type="match status" value="1"/>
</dbReference>
<dbReference type="RefSeq" id="WP_145937190.1">
    <property type="nucleotide sequence ID" value="NZ_BNAV01000005.1"/>
</dbReference>
<dbReference type="InterPro" id="IPR012074">
    <property type="entry name" value="GAF_ANTAR"/>
</dbReference>
<dbReference type="Proteomes" id="UP000658656">
    <property type="component" value="Unassembled WGS sequence"/>
</dbReference>
<evidence type="ECO:0000259" key="5">
    <source>
        <dbReference type="PROSITE" id="PS50921"/>
    </source>
</evidence>
<comment type="caution">
    <text evidence="6">The sequence shown here is derived from an EMBL/GenBank/DDBJ whole genome shotgun (WGS) entry which is preliminary data.</text>
</comment>
<evidence type="ECO:0000313" key="7">
    <source>
        <dbReference type="Proteomes" id="UP000658656"/>
    </source>
</evidence>
<dbReference type="PROSITE" id="PS50921">
    <property type="entry name" value="ANTAR"/>
    <property type="match status" value="1"/>
</dbReference>
<accession>A0A8H9MDL8</accession>
<name>A0A8H9MDL8_9PSEU</name>
<dbReference type="InterPro" id="IPR005561">
    <property type="entry name" value="ANTAR"/>
</dbReference>
<dbReference type="InterPro" id="IPR036388">
    <property type="entry name" value="WH-like_DNA-bd_sf"/>
</dbReference>
<evidence type="ECO:0000256" key="4">
    <source>
        <dbReference type="ARBA" id="ARBA00023163"/>
    </source>
</evidence>
<dbReference type="PIRSF" id="PIRSF036625">
    <property type="entry name" value="GAF_ANTAR"/>
    <property type="match status" value="1"/>
</dbReference>
<dbReference type="Pfam" id="PF03861">
    <property type="entry name" value="ANTAR"/>
    <property type="match status" value="1"/>
</dbReference>
<gene>
    <name evidence="6" type="ORF">GCM10017566_41760</name>
</gene>
<reference evidence="6" key="1">
    <citation type="journal article" date="2014" name="Int. J. Syst. Evol. Microbiol.">
        <title>Complete genome sequence of Corynebacterium casei LMG S-19264T (=DSM 44701T), isolated from a smear-ripened cheese.</title>
        <authorList>
            <consortium name="US DOE Joint Genome Institute (JGI-PGF)"/>
            <person name="Walter F."/>
            <person name="Albersmeier A."/>
            <person name="Kalinowski J."/>
            <person name="Ruckert C."/>
        </authorList>
    </citation>
    <scope>NUCLEOTIDE SEQUENCE</scope>
    <source>
        <strain evidence="6">CGMCC 4.7679</strain>
    </source>
</reference>
<dbReference type="Gene3D" id="1.10.10.10">
    <property type="entry name" value="Winged helix-like DNA-binding domain superfamily/Winged helix DNA-binding domain"/>
    <property type="match status" value="1"/>
</dbReference>
<dbReference type="GO" id="GO:0016301">
    <property type="term" value="F:kinase activity"/>
    <property type="evidence" value="ECO:0007669"/>
    <property type="project" value="UniProtKB-KW"/>
</dbReference>
<dbReference type="AlphaFoldDB" id="A0A8H9MDL8"/>
<keyword evidence="2" id="KW-0418">Kinase</keyword>
<keyword evidence="3" id="KW-0805">Transcription regulation</keyword>
<dbReference type="SMART" id="SM01012">
    <property type="entry name" value="ANTAR"/>
    <property type="match status" value="1"/>
</dbReference>
<evidence type="ECO:0000256" key="2">
    <source>
        <dbReference type="ARBA" id="ARBA00022777"/>
    </source>
</evidence>
<dbReference type="InterPro" id="IPR003018">
    <property type="entry name" value="GAF"/>
</dbReference>
<keyword evidence="7" id="KW-1185">Reference proteome</keyword>
<dbReference type="OrthoDB" id="3683444at2"/>
<dbReference type="SUPFAM" id="SSF55781">
    <property type="entry name" value="GAF domain-like"/>
    <property type="match status" value="1"/>
</dbReference>
<organism evidence="6 7">
    <name type="scientific">Amycolatopsis bartoniae</name>
    <dbReference type="NCBI Taxonomy" id="941986"/>
    <lineage>
        <taxon>Bacteria</taxon>
        <taxon>Bacillati</taxon>
        <taxon>Actinomycetota</taxon>
        <taxon>Actinomycetes</taxon>
        <taxon>Pseudonocardiales</taxon>
        <taxon>Pseudonocardiaceae</taxon>
        <taxon>Amycolatopsis</taxon>
    </lineage>
</organism>
<feature type="domain" description="ANTAR" evidence="5">
    <location>
        <begin position="167"/>
        <end position="228"/>
    </location>
</feature>
<dbReference type="GO" id="GO:0003723">
    <property type="term" value="F:RNA binding"/>
    <property type="evidence" value="ECO:0007669"/>
    <property type="project" value="InterPro"/>
</dbReference>
<dbReference type="InterPro" id="IPR029016">
    <property type="entry name" value="GAF-like_dom_sf"/>
</dbReference>
<evidence type="ECO:0000256" key="3">
    <source>
        <dbReference type="ARBA" id="ARBA00023015"/>
    </source>
</evidence>